<reference evidence="1 2" key="1">
    <citation type="submission" date="2019-02" db="EMBL/GenBank/DDBJ databases">
        <title>Deep-cultivation of Planctomycetes and their phenomic and genomic characterization uncovers novel biology.</title>
        <authorList>
            <person name="Wiegand S."/>
            <person name="Jogler M."/>
            <person name="Boedeker C."/>
            <person name="Pinto D."/>
            <person name="Vollmers J."/>
            <person name="Rivas-Marin E."/>
            <person name="Kohn T."/>
            <person name="Peeters S.H."/>
            <person name="Heuer A."/>
            <person name="Rast P."/>
            <person name="Oberbeckmann S."/>
            <person name="Bunk B."/>
            <person name="Jeske O."/>
            <person name="Meyerdierks A."/>
            <person name="Storesund J.E."/>
            <person name="Kallscheuer N."/>
            <person name="Luecker S."/>
            <person name="Lage O.M."/>
            <person name="Pohl T."/>
            <person name="Merkel B.J."/>
            <person name="Hornburger P."/>
            <person name="Mueller R.-W."/>
            <person name="Bruemmer F."/>
            <person name="Labrenz M."/>
            <person name="Spormann A.M."/>
            <person name="Op Den Camp H."/>
            <person name="Overmann J."/>
            <person name="Amann R."/>
            <person name="Jetten M.S.M."/>
            <person name="Mascher T."/>
            <person name="Medema M.H."/>
            <person name="Devos D.P."/>
            <person name="Kaster A.-K."/>
            <person name="Ovreas L."/>
            <person name="Rohde M."/>
            <person name="Galperin M.Y."/>
            <person name="Jogler C."/>
        </authorList>
    </citation>
    <scope>NUCLEOTIDE SEQUENCE [LARGE SCALE GENOMIC DNA]</scope>
    <source>
        <strain evidence="1 2">Pla111</strain>
    </source>
</reference>
<sequence length="323" mass="35286">MPHNNATPYGFRVVGGRHGLRRLVTWQAALAGHAACEARAENDRESYLSAFTFGDELRDHLADTGSVKGYSGPCGALWLWFDLDDADDPSRTLDAARRLCAGLIDRYGIDGDDLLIFYSGAKGYHVGLPTALCGSPAPSAGFHRVARRFAEATAERLRLQIDSGVYDRVRLFRSPNSRHQRTGRYKRRLTFDELLGLRHDAIERMAAAPEPFDLPTAPALDFQALADWNQAADAVKADDDARAERRAAATGVTLNRRTLDFIRNGASEGDRHRLLYSAAANLAEFGASYELAAALLTESALDSGLPPSEVARQIKCGVEGVKQ</sequence>
<comment type="caution">
    <text evidence="1">The sequence shown here is derived from an EMBL/GenBank/DDBJ whole genome shotgun (WGS) entry which is preliminary data.</text>
</comment>
<dbReference type="Gene3D" id="3.90.920.10">
    <property type="entry name" value="DNA primase, PRIM domain"/>
    <property type="match status" value="1"/>
</dbReference>
<organism evidence="1 2">
    <name type="scientific">Botrimarina hoheduenensis</name>
    <dbReference type="NCBI Taxonomy" id="2528000"/>
    <lineage>
        <taxon>Bacteria</taxon>
        <taxon>Pseudomonadati</taxon>
        <taxon>Planctomycetota</taxon>
        <taxon>Planctomycetia</taxon>
        <taxon>Pirellulales</taxon>
        <taxon>Lacipirellulaceae</taxon>
        <taxon>Botrimarina</taxon>
    </lineage>
</organism>
<evidence type="ECO:0000313" key="1">
    <source>
        <dbReference type="EMBL" id="TWT41525.1"/>
    </source>
</evidence>
<gene>
    <name evidence="1" type="ORF">Pla111_29010</name>
</gene>
<dbReference type="SUPFAM" id="SSF56747">
    <property type="entry name" value="Prim-pol domain"/>
    <property type="match status" value="1"/>
</dbReference>
<dbReference type="OrthoDB" id="268750at2"/>
<name>A0A5C5VUC8_9BACT</name>
<dbReference type="Proteomes" id="UP000318995">
    <property type="component" value="Unassembled WGS sequence"/>
</dbReference>
<dbReference type="EMBL" id="SJPH01000008">
    <property type="protein sequence ID" value="TWT41525.1"/>
    <property type="molecule type" value="Genomic_DNA"/>
</dbReference>
<dbReference type="RefSeq" id="WP_146575115.1">
    <property type="nucleotide sequence ID" value="NZ_SJPH01000008.1"/>
</dbReference>
<keyword evidence="2" id="KW-1185">Reference proteome</keyword>
<dbReference type="AlphaFoldDB" id="A0A5C5VUC8"/>
<evidence type="ECO:0000313" key="2">
    <source>
        <dbReference type="Proteomes" id="UP000318995"/>
    </source>
</evidence>
<accession>A0A5C5VUC8</accession>
<protein>
    <recommendedName>
        <fullName evidence="3">DNA primase</fullName>
    </recommendedName>
</protein>
<evidence type="ECO:0008006" key="3">
    <source>
        <dbReference type="Google" id="ProtNLM"/>
    </source>
</evidence>
<proteinExistence type="predicted"/>